<dbReference type="AlphaFoldDB" id="A0A1Y3BAD1"/>
<gene>
    <name evidence="1" type="ORF">BLA29_013027</name>
</gene>
<name>A0A1Y3BAD1_EURMA</name>
<feature type="non-terminal residue" evidence="1">
    <location>
        <position position="151"/>
    </location>
</feature>
<dbReference type="OrthoDB" id="6506033at2759"/>
<protein>
    <submittedName>
        <fullName evidence="1">Uncharacterized protein</fullName>
    </submittedName>
</protein>
<comment type="caution">
    <text evidence="1">The sequence shown here is derived from an EMBL/GenBank/DDBJ whole genome shotgun (WGS) entry which is preliminary data.</text>
</comment>
<evidence type="ECO:0000313" key="2">
    <source>
        <dbReference type="Proteomes" id="UP000194236"/>
    </source>
</evidence>
<keyword evidence="2" id="KW-1185">Reference proteome</keyword>
<evidence type="ECO:0000313" key="1">
    <source>
        <dbReference type="EMBL" id="OTF76526.1"/>
    </source>
</evidence>
<accession>A0A1Y3BAD1</accession>
<dbReference type="Proteomes" id="UP000194236">
    <property type="component" value="Unassembled WGS sequence"/>
</dbReference>
<proteinExistence type="predicted"/>
<organism evidence="1 2">
    <name type="scientific">Euroglyphus maynei</name>
    <name type="common">Mayne's house dust mite</name>
    <dbReference type="NCBI Taxonomy" id="6958"/>
    <lineage>
        <taxon>Eukaryota</taxon>
        <taxon>Metazoa</taxon>
        <taxon>Ecdysozoa</taxon>
        <taxon>Arthropoda</taxon>
        <taxon>Chelicerata</taxon>
        <taxon>Arachnida</taxon>
        <taxon>Acari</taxon>
        <taxon>Acariformes</taxon>
        <taxon>Sarcoptiformes</taxon>
        <taxon>Astigmata</taxon>
        <taxon>Psoroptidia</taxon>
        <taxon>Analgoidea</taxon>
        <taxon>Pyroglyphidae</taxon>
        <taxon>Pyroglyphinae</taxon>
        <taxon>Euroglyphus</taxon>
    </lineage>
</organism>
<dbReference type="EMBL" id="MUJZ01037059">
    <property type="protein sequence ID" value="OTF76526.1"/>
    <property type="molecule type" value="Genomic_DNA"/>
</dbReference>
<sequence length="151" mass="17785">MFSRGCSVDRYIIAKPWKIDVDVLLSECSDPIVTKLICTIREASVPDQSLRNWMDKCGTIVKMTKWTNRCLNWMEKATKRKRQLNALHLVYYIYQQSESNPSDNLFVKNELLHFWSRDLNNQPIWIPKNSCIANELLKIAHRKSLHRGCEM</sequence>
<reference evidence="1 2" key="1">
    <citation type="submission" date="2017-03" db="EMBL/GenBank/DDBJ databases">
        <title>Genome Survey of Euroglyphus maynei.</title>
        <authorList>
            <person name="Arlian L.G."/>
            <person name="Morgan M.S."/>
            <person name="Rider S.D."/>
        </authorList>
    </citation>
    <scope>NUCLEOTIDE SEQUENCE [LARGE SCALE GENOMIC DNA]</scope>
    <source>
        <strain evidence="1">Arlian Lab</strain>
        <tissue evidence="1">Whole body</tissue>
    </source>
</reference>